<organism evidence="1 2">
    <name type="scientific">Planococcus chinensis</name>
    <dbReference type="NCBI Taxonomy" id="272917"/>
    <lineage>
        <taxon>Bacteria</taxon>
        <taxon>Bacillati</taxon>
        <taxon>Bacillota</taxon>
        <taxon>Bacilli</taxon>
        <taxon>Bacillales</taxon>
        <taxon>Caryophanaceae</taxon>
        <taxon>Planococcus</taxon>
    </lineage>
</organism>
<comment type="caution">
    <text evidence="1">The sequence shown here is derived from an EMBL/GenBank/DDBJ whole genome shotgun (WGS) entry which is preliminary data.</text>
</comment>
<accession>A0ABW4QFZ8</accession>
<dbReference type="RefSeq" id="WP_204892442.1">
    <property type="nucleotide sequence ID" value="NZ_JBHUFW010000004.1"/>
</dbReference>
<keyword evidence="2" id="KW-1185">Reference proteome</keyword>
<name>A0ABW4QFZ8_9BACL</name>
<evidence type="ECO:0008006" key="3">
    <source>
        <dbReference type="Google" id="ProtNLM"/>
    </source>
</evidence>
<evidence type="ECO:0000313" key="2">
    <source>
        <dbReference type="Proteomes" id="UP001597273"/>
    </source>
</evidence>
<evidence type="ECO:0000313" key="1">
    <source>
        <dbReference type="EMBL" id="MFD1862520.1"/>
    </source>
</evidence>
<reference evidence="2" key="1">
    <citation type="journal article" date="2019" name="Int. J. Syst. Evol. Microbiol.">
        <title>The Global Catalogue of Microorganisms (GCM) 10K type strain sequencing project: providing services to taxonomists for standard genome sequencing and annotation.</title>
        <authorList>
            <consortium name="The Broad Institute Genomics Platform"/>
            <consortium name="The Broad Institute Genome Sequencing Center for Infectious Disease"/>
            <person name="Wu L."/>
            <person name="Ma J."/>
        </authorList>
    </citation>
    <scope>NUCLEOTIDE SEQUENCE [LARGE SCALE GENOMIC DNA]</scope>
    <source>
        <strain evidence="2">CGMCC 1.15475</strain>
    </source>
</reference>
<proteinExistence type="predicted"/>
<dbReference type="Proteomes" id="UP001597273">
    <property type="component" value="Unassembled WGS sequence"/>
</dbReference>
<protein>
    <recommendedName>
        <fullName evidence="3">DNA-binding protein</fullName>
    </recommendedName>
</protein>
<sequence>MKKVQGVRDLLKYFQSVDYPMTEEHINDCIAKRTIPHSRSYADTIFFDLKHIDWWITEQKKLEDKT</sequence>
<dbReference type="EMBL" id="JBHUFW010000004">
    <property type="protein sequence ID" value="MFD1862520.1"/>
    <property type="molecule type" value="Genomic_DNA"/>
</dbReference>
<gene>
    <name evidence="1" type="ORF">ACFSDB_06235</name>
</gene>